<name>A0AA35V0V1_METCP</name>
<dbReference type="AlphaFoldDB" id="A0AA35V0V1"/>
<reference evidence="1" key="1">
    <citation type="submission" date="2023-03" db="EMBL/GenBank/DDBJ databases">
        <authorList>
            <person name="Pearce D."/>
        </authorList>
    </citation>
    <scope>NUCLEOTIDE SEQUENCE</scope>
    <source>
        <strain evidence="1">Mc</strain>
    </source>
</reference>
<accession>A0AA35V0V1</accession>
<dbReference type="Proteomes" id="UP001158598">
    <property type="component" value="Chromosome"/>
</dbReference>
<proteinExistence type="predicted"/>
<evidence type="ECO:0000313" key="1">
    <source>
        <dbReference type="EMBL" id="CAI8834313.1"/>
    </source>
</evidence>
<gene>
    <name evidence="1" type="ORF">MCNOR_2192</name>
</gene>
<sequence>MEAVQGVLLWRDYVFAREETFPRPDRAQRRILRRTLDPRKTKRLKY</sequence>
<organism evidence="1 2">
    <name type="scientific">Methylococcus capsulatus</name>
    <dbReference type="NCBI Taxonomy" id="414"/>
    <lineage>
        <taxon>Bacteria</taxon>
        <taxon>Pseudomonadati</taxon>
        <taxon>Pseudomonadota</taxon>
        <taxon>Gammaproteobacteria</taxon>
        <taxon>Methylococcales</taxon>
        <taxon>Methylococcaceae</taxon>
        <taxon>Methylococcus</taxon>
    </lineage>
</organism>
<evidence type="ECO:0000313" key="2">
    <source>
        <dbReference type="Proteomes" id="UP001158598"/>
    </source>
</evidence>
<dbReference type="EMBL" id="OX458332">
    <property type="protein sequence ID" value="CAI8834313.1"/>
    <property type="molecule type" value="Genomic_DNA"/>
</dbReference>
<protein>
    <submittedName>
        <fullName evidence="1">Uncharacterized protein</fullName>
    </submittedName>
</protein>